<evidence type="ECO:0000259" key="2">
    <source>
        <dbReference type="Pfam" id="PF07331"/>
    </source>
</evidence>
<feature type="transmembrane region" description="Helical" evidence="1">
    <location>
        <begin position="81"/>
        <end position="97"/>
    </location>
</feature>
<keyword evidence="1" id="KW-1133">Transmembrane helix</keyword>
<name>A0A6L6JK85_9RHOB</name>
<reference evidence="3 4" key="1">
    <citation type="submission" date="2019-11" db="EMBL/GenBank/DDBJ databases">
        <authorList>
            <person name="Dong K."/>
        </authorList>
    </citation>
    <scope>NUCLEOTIDE SEQUENCE [LARGE SCALE GENOMIC DNA]</scope>
    <source>
        <strain evidence="3 4">NBRC 111993</strain>
    </source>
</reference>
<sequence>MQMMSRQRLLSMEFALPVFFLILTTIYLAAAFTIRAQISEPFWQGPRAIPIVASVMMYALLLFVLVRQFRTSNTKAQPGEILRPVWVVVATGVYIYVFEPLGYGLSTLLYVFALFFIFEFRTRQPLAFVIYALVVTAVFYILYAVIFGVRLPELFGVI</sequence>
<keyword evidence="1" id="KW-0472">Membrane</keyword>
<dbReference type="Proteomes" id="UP000478183">
    <property type="component" value="Unassembled WGS sequence"/>
</dbReference>
<feature type="transmembrane region" description="Helical" evidence="1">
    <location>
        <begin position="47"/>
        <end position="69"/>
    </location>
</feature>
<accession>A0A6L6JK85</accession>
<evidence type="ECO:0000313" key="3">
    <source>
        <dbReference type="EMBL" id="MTH80291.1"/>
    </source>
</evidence>
<keyword evidence="4" id="KW-1185">Reference proteome</keyword>
<evidence type="ECO:0000313" key="4">
    <source>
        <dbReference type="Proteomes" id="UP000478183"/>
    </source>
</evidence>
<gene>
    <name evidence="3" type="ORF">GL286_21600</name>
</gene>
<evidence type="ECO:0000256" key="1">
    <source>
        <dbReference type="SAM" id="Phobius"/>
    </source>
</evidence>
<feature type="domain" description="DUF1468" evidence="2">
    <location>
        <begin position="17"/>
        <end position="152"/>
    </location>
</feature>
<protein>
    <recommendedName>
        <fullName evidence="2">DUF1468 domain-containing protein</fullName>
    </recommendedName>
</protein>
<dbReference type="EMBL" id="WMIE01000040">
    <property type="protein sequence ID" value="MTH80291.1"/>
    <property type="molecule type" value="Genomic_DNA"/>
</dbReference>
<keyword evidence="1" id="KW-0812">Transmembrane</keyword>
<dbReference type="InterPro" id="IPR009936">
    <property type="entry name" value="DUF1468"/>
</dbReference>
<dbReference type="Pfam" id="PF07331">
    <property type="entry name" value="TctB"/>
    <property type="match status" value="1"/>
</dbReference>
<dbReference type="AlphaFoldDB" id="A0A6L6JK85"/>
<dbReference type="OrthoDB" id="7347787at2"/>
<proteinExistence type="predicted"/>
<comment type="caution">
    <text evidence="3">The sequence shown here is derived from an EMBL/GenBank/DDBJ whole genome shotgun (WGS) entry which is preliminary data.</text>
</comment>
<feature type="transmembrane region" description="Helical" evidence="1">
    <location>
        <begin position="127"/>
        <end position="149"/>
    </location>
</feature>
<feature type="transmembrane region" description="Helical" evidence="1">
    <location>
        <begin position="103"/>
        <end position="120"/>
    </location>
</feature>
<organism evidence="3 4">
    <name type="scientific">Paracoccus aestuariivivens</name>
    <dbReference type="NCBI Taxonomy" id="1820333"/>
    <lineage>
        <taxon>Bacteria</taxon>
        <taxon>Pseudomonadati</taxon>
        <taxon>Pseudomonadota</taxon>
        <taxon>Alphaproteobacteria</taxon>
        <taxon>Rhodobacterales</taxon>
        <taxon>Paracoccaceae</taxon>
        <taxon>Paracoccus</taxon>
    </lineage>
</organism>